<dbReference type="Gene3D" id="3.10.105.10">
    <property type="entry name" value="Dipeptide-binding Protein, Domain 3"/>
    <property type="match status" value="1"/>
</dbReference>
<evidence type="ECO:0000313" key="2">
    <source>
        <dbReference type="EMBL" id="CAA9546482.1"/>
    </source>
</evidence>
<dbReference type="InterPro" id="IPR000914">
    <property type="entry name" value="SBP_5_dom"/>
</dbReference>
<feature type="domain" description="Solute-binding protein family 5" evidence="1">
    <location>
        <begin position="94"/>
        <end position="469"/>
    </location>
</feature>
<gene>
    <name evidence="2" type="ORF">AVDCRST_MAG73-2463</name>
</gene>
<accession>A0A6J4UC71</accession>
<dbReference type="AlphaFoldDB" id="A0A6J4UC71"/>
<dbReference type="Pfam" id="PF00496">
    <property type="entry name" value="SBP_bac_5"/>
    <property type="match status" value="1"/>
</dbReference>
<dbReference type="PIRSF" id="PIRSF002741">
    <property type="entry name" value="MppA"/>
    <property type="match status" value="1"/>
</dbReference>
<dbReference type="GO" id="GO:0043190">
    <property type="term" value="C:ATP-binding cassette (ABC) transporter complex"/>
    <property type="evidence" value="ECO:0007669"/>
    <property type="project" value="InterPro"/>
</dbReference>
<dbReference type="InterPro" id="IPR030678">
    <property type="entry name" value="Peptide/Ni-bd"/>
</dbReference>
<dbReference type="CDD" id="cd00995">
    <property type="entry name" value="PBP2_NikA_DppA_OppA_like"/>
    <property type="match status" value="1"/>
</dbReference>
<dbReference type="Gene3D" id="3.40.190.10">
    <property type="entry name" value="Periplasmic binding protein-like II"/>
    <property type="match status" value="1"/>
</dbReference>
<dbReference type="GO" id="GO:1904680">
    <property type="term" value="F:peptide transmembrane transporter activity"/>
    <property type="evidence" value="ECO:0007669"/>
    <property type="project" value="TreeGrafter"/>
</dbReference>
<reference evidence="2" key="1">
    <citation type="submission" date="2020-02" db="EMBL/GenBank/DDBJ databases">
        <authorList>
            <person name="Meier V. D."/>
        </authorList>
    </citation>
    <scope>NUCLEOTIDE SEQUENCE</scope>
    <source>
        <strain evidence="2">AVDCRST_MAG73</strain>
    </source>
</reference>
<proteinExistence type="predicted"/>
<dbReference type="SUPFAM" id="SSF53850">
    <property type="entry name" value="Periplasmic binding protein-like II"/>
    <property type="match status" value="1"/>
</dbReference>
<name>A0A6J4UC71_9BACT</name>
<dbReference type="InterPro" id="IPR039424">
    <property type="entry name" value="SBP_5"/>
</dbReference>
<dbReference type="GO" id="GO:0030288">
    <property type="term" value="C:outer membrane-bounded periplasmic space"/>
    <property type="evidence" value="ECO:0007669"/>
    <property type="project" value="UniProtKB-ARBA"/>
</dbReference>
<dbReference type="PROSITE" id="PS51318">
    <property type="entry name" value="TAT"/>
    <property type="match status" value="1"/>
</dbReference>
<dbReference type="EMBL" id="CADCWE010000164">
    <property type="protein sequence ID" value="CAA9546482.1"/>
    <property type="molecule type" value="Genomic_DNA"/>
</dbReference>
<dbReference type="PANTHER" id="PTHR30290">
    <property type="entry name" value="PERIPLASMIC BINDING COMPONENT OF ABC TRANSPORTER"/>
    <property type="match status" value="1"/>
</dbReference>
<organism evidence="2">
    <name type="scientific">uncultured Thermomicrobiales bacterium</name>
    <dbReference type="NCBI Taxonomy" id="1645740"/>
    <lineage>
        <taxon>Bacteria</taxon>
        <taxon>Pseudomonadati</taxon>
        <taxon>Thermomicrobiota</taxon>
        <taxon>Thermomicrobia</taxon>
        <taxon>Thermomicrobiales</taxon>
        <taxon>environmental samples</taxon>
    </lineage>
</organism>
<evidence type="ECO:0000259" key="1">
    <source>
        <dbReference type="Pfam" id="PF00496"/>
    </source>
</evidence>
<dbReference type="InterPro" id="IPR006311">
    <property type="entry name" value="TAT_signal"/>
</dbReference>
<sequence length="563" mass="61151">MSDTTDRMLEVPMTRRTALKAGVIGAGAAAGGFAVGNLRITPAAAQEAAGGRLVIGKPYETLLLDPHLSASQTSWEIQAVVYESLVFLDADLAPAPGLAESWETPDDRTYVFALRQGVMFHNGREMTADDVVYSLNRVLTHPETWWNVKMGPVLAPDPAEIDAAATAETAGTPTVVPTRIGLTVEATGPYEVTATLTEPYAPFLASLSGTTCSIVPGPEVENGEIDLTVDMVGTGPFQLVEHLEDQSWTFSAFPDYWQEGQPQIAELVWQITSDESARVAALRSGEIQLTMFENPTQLDLVKDDPTIATVQQTTTNYYILFVNGQRPELADERIRQAISAGIDRDQIRQVALFGRGTTTGPIAAGFTQLTTPLDQVPFYTRDVEQAKQLLAEAGAAEGYPLQLLVTPVLAATIPMAELIKAQLAEVGIEIEIVQRDIATFVDEYNTRGVAQLAISWWAGYSDPYLILLELASTAFAPTLGAVNPEIDDLISQAATTVDPTERLAVLKELEVAIATMANFQPLVTRDNFVAYRKDRLENVSFANGEGFGLPLWHRLQEMTLLPE</sequence>
<dbReference type="Gene3D" id="3.90.76.10">
    <property type="entry name" value="Dipeptide-binding Protein, Domain 1"/>
    <property type="match status" value="1"/>
</dbReference>
<dbReference type="GO" id="GO:0015833">
    <property type="term" value="P:peptide transport"/>
    <property type="evidence" value="ECO:0007669"/>
    <property type="project" value="TreeGrafter"/>
</dbReference>
<protein>
    <submittedName>
        <fullName evidence="2">Dipeptide-binding ABC transporter, periplasmic substrate-binding component</fullName>
    </submittedName>
</protein>